<comment type="caution">
    <text evidence="3">The sequence shown here is derived from an EMBL/GenBank/DDBJ whole genome shotgun (WGS) entry which is preliminary data.</text>
</comment>
<feature type="transmembrane region" description="Helical" evidence="1">
    <location>
        <begin position="72"/>
        <end position="98"/>
    </location>
</feature>
<dbReference type="EMBL" id="JAUKPO010000002">
    <property type="protein sequence ID" value="MDO1445813.1"/>
    <property type="molecule type" value="Genomic_DNA"/>
</dbReference>
<keyword evidence="1" id="KW-1133">Transmembrane helix</keyword>
<evidence type="ECO:0000313" key="3">
    <source>
        <dbReference type="EMBL" id="MDO1445813.1"/>
    </source>
</evidence>
<evidence type="ECO:0000313" key="4">
    <source>
        <dbReference type="Proteomes" id="UP001168528"/>
    </source>
</evidence>
<sequence length="345" mass="39915">MAESPVSDANVKTVFVACWLLLALLQAYALYSFAIDWPIALADSLLTNLLLASTCLLISNNLRYYRPEKDRYVYLLIWCLFLAGLWLFISYQVLTLIFSSKREYLLFLEKSLIVRFDIAFLTLGWIAMISALWYNRQDQKLQEQRKLDAEKLAREAELYKLRQQLQPHFLFNSLNSISALAGSRPEEARKMIHQLSDFLRGTLRKEEEQWVSLGEELQHLQLYLNIEKVRFGHRLSTEIDYTEECTSLLLPPMLLQPVVENAIKFGLYDTIDTVTITVQATCMDKHLVITIQNPYDPDTANPRQGTGFGLSGVQRRLFLLFGRNDLLETKAQHHTFTTQLTIPQK</sequence>
<keyword evidence="1" id="KW-0812">Transmembrane</keyword>
<reference evidence="3" key="1">
    <citation type="submission" date="2023-07" db="EMBL/GenBank/DDBJ databases">
        <title>The genome sequence of Rhodocytophaga aerolata KACC 12507.</title>
        <authorList>
            <person name="Zhang X."/>
        </authorList>
    </citation>
    <scope>NUCLEOTIDE SEQUENCE</scope>
    <source>
        <strain evidence="3">KACC 12507</strain>
    </source>
</reference>
<evidence type="ECO:0000256" key="1">
    <source>
        <dbReference type="SAM" id="Phobius"/>
    </source>
</evidence>
<feature type="transmembrane region" description="Helical" evidence="1">
    <location>
        <begin position="118"/>
        <end position="135"/>
    </location>
</feature>
<proteinExistence type="predicted"/>
<dbReference type="GO" id="GO:0016301">
    <property type="term" value="F:kinase activity"/>
    <property type="evidence" value="ECO:0007669"/>
    <property type="project" value="UniProtKB-KW"/>
</dbReference>
<dbReference type="InterPro" id="IPR010559">
    <property type="entry name" value="Sig_transdc_His_kin_internal"/>
</dbReference>
<dbReference type="InterPro" id="IPR050640">
    <property type="entry name" value="Bact_2-comp_sensor_kinase"/>
</dbReference>
<dbReference type="InterPro" id="IPR036890">
    <property type="entry name" value="HATPase_C_sf"/>
</dbReference>
<protein>
    <submittedName>
        <fullName evidence="3">Histidine kinase</fullName>
    </submittedName>
</protein>
<feature type="domain" description="Signal transduction histidine kinase internal region" evidence="2">
    <location>
        <begin position="156"/>
        <end position="235"/>
    </location>
</feature>
<dbReference type="SUPFAM" id="SSF55874">
    <property type="entry name" value="ATPase domain of HSP90 chaperone/DNA topoisomerase II/histidine kinase"/>
    <property type="match status" value="1"/>
</dbReference>
<feature type="transmembrane region" description="Helical" evidence="1">
    <location>
        <begin position="39"/>
        <end position="60"/>
    </location>
</feature>
<keyword evidence="1" id="KW-0472">Membrane</keyword>
<evidence type="ECO:0000259" key="2">
    <source>
        <dbReference type="Pfam" id="PF06580"/>
    </source>
</evidence>
<keyword evidence="3" id="KW-0808">Transferase</keyword>
<dbReference type="RefSeq" id="WP_302036612.1">
    <property type="nucleotide sequence ID" value="NZ_JAUKPO010000002.1"/>
</dbReference>
<accession>A0ABT8R3M7</accession>
<keyword evidence="4" id="KW-1185">Reference proteome</keyword>
<dbReference type="PANTHER" id="PTHR34220">
    <property type="entry name" value="SENSOR HISTIDINE KINASE YPDA"/>
    <property type="match status" value="1"/>
</dbReference>
<dbReference type="Proteomes" id="UP001168528">
    <property type="component" value="Unassembled WGS sequence"/>
</dbReference>
<dbReference type="PANTHER" id="PTHR34220:SF7">
    <property type="entry name" value="SENSOR HISTIDINE KINASE YPDA"/>
    <property type="match status" value="1"/>
</dbReference>
<dbReference type="Pfam" id="PF06580">
    <property type="entry name" value="His_kinase"/>
    <property type="match status" value="1"/>
</dbReference>
<dbReference type="Gene3D" id="3.30.565.10">
    <property type="entry name" value="Histidine kinase-like ATPase, C-terminal domain"/>
    <property type="match status" value="1"/>
</dbReference>
<keyword evidence="3" id="KW-0418">Kinase</keyword>
<gene>
    <name evidence="3" type="ORF">Q0590_06100</name>
</gene>
<name>A0ABT8R3M7_9BACT</name>
<organism evidence="3 4">
    <name type="scientific">Rhodocytophaga aerolata</name>
    <dbReference type="NCBI Taxonomy" id="455078"/>
    <lineage>
        <taxon>Bacteria</taxon>
        <taxon>Pseudomonadati</taxon>
        <taxon>Bacteroidota</taxon>
        <taxon>Cytophagia</taxon>
        <taxon>Cytophagales</taxon>
        <taxon>Rhodocytophagaceae</taxon>
        <taxon>Rhodocytophaga</taxon>
    </lineage>
</organism>